<dbReference type="GO" id="GO:0030246">
    <property type="term" value="F:carbohydrate binding"/>
    <property type="evidence" value="ECO:0007669"/>
    <property type="project" value="InterPro"/>
</dbReference>
<dbReference type="Pfam" id="PF09261">
    <property type="entry name" value="Alpha-mann_mid"/>
    <property type="match status" value="1"/>
</dbReference>
<dbReference type="InterPro" id="IPR000602">
    <property type="entry name" value="Glyco_hydro_38_N"/>
</dbReference>
<dbReference type="Gene3D" id="1.20.1270.50">
    <property type="entry name" value="Glycoside hydrolase family 38, central domain"/>
    <property type="match status" value="1"/>
</dbReference>
<dbReference type="Pfam" id="PF07748">
    <property type="entry name" value="Glyco_hydro_38C"/>
    <property type="match status" value="1"/>
</dbReference>
<dbReference type="Gene3D" id="3.20.110.10">
    <property type="entry name" value="Glycoside hydrolase 38, N terminal domain"/>
    <property type="match status" value="1"/>
</dbReference>
<dbReference type="InterPro" id="IPR041147">
    <property type="entry name" value="GH38_C"/>
</dbReference>
<reference evidence="7" key="1">
    <citation type="submission" date="2019-02" db="EMBL/GenBank/DDBJ databases">
        <title>Glaciihabitans arcticus sp. nov., a psychrotolerant bacterium isolated from polar soil.</title>
        <authorList>
            <person name="Dahal R.H."/>
        </authorList>
    </citation>
    <scope>NUCLEOTIDE SEQUENCE [LARGE SCALE GENOMIC DNA]</scope>
    <source>
        <strain evidence="7">RP-3-7</strain>
    </source>
</reference>
<proteinExistence type="inferred from homology"/>
<keyword evidence="4" id="KW-0326">Glycosidase</keyword>
<dbReference type="EMBL" id="SISG01000001">
    <property type="protein sequence ID" value="TBN56581.1"/>
    <property type="molecule type" value="Genomic_DNA"/>
</dbReference>
<evidence type="ECO:0000256" key="3">
    <source>
        <dbReference type="ARBA" id="ARBA00022801"/>
    </source>
</evidence>
<dbReference type="FunFam" id="1.20.1270.50:FF:000004">
    <property type="entry name" value="alpha-mannosidase 2C1 isoform X1"/>
    <property type="match status" value="1"/>
</dbReference>
<dbReference type="Gene3D" id="2.60.40.2220">
    <property type="match status" value="1"/>
</dbReference>
<evidence type="ECO:0000259" key="5">
    <source>
        <dbReference type="SMART" id="SM00872"/>
    </source>
</evidence>
<dbReference type="Pfam" id="PF22907">
    <property type="entry name" value="Ams1-like_1st"/>
    <property type="match status" value="1"/>
</dbReference>
<evidence type="ECO:0000256" key="4">
    <source>
        <dbReference type="ARBA" id="ARBA00023295"/>
    </source>
</evidence>
<accession>A0A4Q9GPB8</accession>
<dbReference type="Proteomes" id="UP000294194">
    <property type="component" value="Unassembled WGS sequence"/>
</dbReference>
<evidence type="ECO:0000256" key="1">
    <source>
        <dbReference type="ARBA" id="ARBA00009792"/>
    </source>
</evidence>
<evidence type="ECO:0000313" key="6">
    <source>
        <dbReference type="EMBL" id="TBN56581.1"/>
    </source>
</evidence>
<gene>
    <name evidence="6" type="ORF">EYE40_03745</name>
</gene>
<comment type="similarity">
    <text evidence="1">Belongs to the glycosyl hydrolase 38 family.</text>
</comment>
<protein>
    <submittedName>
        <fullName evidence="6">Alpha-mannosidase</fullName>
    </submittedName>
</protein>
<dbReference type="RefSeq" id="WP_130980691.1">
    <property type="nucleotide sequence ID" value="NZ_SISG01000001.1"/>
</dbReference>
<comment type="caution">
    <text evidence="6">The sequence shown here is derived from an EMBL/GenBank/DDBJ whole genome shotgun (WGS) entry which is preliminary data.</text>
</comment>
<dbReference type="SUPFAM" id="SSF88713">
    <property type="entry name" value="Glycoside hydrolase/deacetylase"/>
    <property type="match status" value="1"/>
</dbReference>
<dbReference type="InterPro" id="IPR054723">
    <property type="entry name" value="Ams1-like_N"/>
</dbReference>
<dbReference type="PANTHER" id="PTHR46017">
    <property type="entry name" value="ALPHA-MANNOSIDASE 2C1"/>
    <property type="match status" value="1"/>
</dbReference>
<organism evidence="6 7">
    <name type="scientific">Glaciihabitans arcticus</name>
    <dbReference type="NCBI Taxonomy" id="2668039"/>
    <lineage>
        <taxon>Bacteria</taxon>
        <taxon>Bacillati</taxon>
        <taxon>Actinomycetota</taxon>
        <taxon>Actinomycetes</taxon>
        <taxon>Micrococcales</taxon>
        <taxon>Microbacteriaceae</taxon>
        <taxon>Glaciihabitans</taxon>
    </lineage>
</organism>
<keyword evidence="7" id="KW-1185">Reference proteome</keyword>
<dbReference type="GO" id="GO:0004559">
    <property type="term" value="F:alpha-mannosidase activity"/>
    <property type="evidence" value="ECO:0007669"/>
    <property type="project" value="InterPro"/>
</dbReference>
<feature type="domain" description="Glycoside hydrolase family 38 central" evidence="5">
    <location>
        <begin position="499"/>
        <end position="572"/>
    </location>
</feature>
<evidence type="ECO:0000313" key="7">
    <source>
        <dbReference type="Proteomes" id="UP000294194"/>
    </source>
</evidence>
<dbReference type="PANTHER" id="PTHR46017:SF1">
    <property type="entry name" value="ALPHA-MANNOSIDASE 2C1"/>
    <property type="match status" value="1"/>
</dbReference>
<dbReference type="SUPFAM" id="SSF88688">
    <property type="entry name" value="Families 57/38 glycoside transferase middle domain"/>
    <property type="match status" value="1"/>
</dbReference>
<sequence length="971" mass="108703">MREFAEFLFGLSVKEPREYRRLMRIRGRIFTRLAPLRAEIVRSSEPIPFDELDRSAFRPLRAGAAWGSTFDCAWLRITGEVPAGVTDPVVMLGIRGEGLVHSNTGELLDSVSTVFQQGDLPHSGGRFRPIQVDTTGSIELFADVTYNGFILYEVGRTAYHGAFVASRDDDTYALYYDYLTLLGLANATDDSVLEAELRRALRDSFTNFARDDVAGARRSLAPSLAAESESVFEYSAIGHGHLDMAWLWPLRETRRKAARTYVRALNTIERRAEYIYGTSQPQQMLWMKQRHPALFERLKKAVADGRVEIQGSFWVEPDTNLPSGESLVRQAIVGRRFLRQEFGLTDEQLRLCWLPDTFGYNGNLPQILKGSGMDWFQTIKLAWNKVNDFPHRSFHWQGIDGSSVLVHMPPEGDYNSRGAADNLLTGLAKYPEKALGTALLVYGSGDGGGGPNEIHHEVTTRERSLRGLPKVVQSTASDFFRRLEKLDVTHTHAGELYLETHQGTYTTQGQIKRHNRLVERKLHNVEALAVITGDDSRPVLEEHWREVLLNQFHDIIPGSSIARVNREAIETYERIEGELDAYADTLVAKLPTGAGQTALNLTSFPRSEAIKVGEEWFRAEVEPYATASITPDAPHPELAFTADTLSNGLLTLRFGASGEIVSCVDASGVEHAGDGLNRLVVHKDPYVWPFNAWDIKVDYFEKAPRTLPLTASSSFVDGATVVRHQTYRGRKVTVEQRVKLEAGDDVVRFSTTVDWHEKHHMLRAEFRPTHYGATAKSEIQFGHIDRVTTENDSVERAQFETCAHKWIATENTSGGFALLNDSKYGHRAKKGLISLNLLRAPTYPDKTADRGLHHFTYAFTPFETGDLAKVVREGYRLNYPLRVTEGSILDSFARVDDPGVIIETIKVAESGGGVVLRLYESLGHPTITALRLDRAYTTATLTNLIEAPIGAADLERLEFRPFEIKTILLGD</sequence>
<keyword evidence="3" id="KW-0378">Hydrolase</keyword>
<dbReference type="InterPro" id="IPR028995">
    <property type="entry name" value="Glyco_hydro_57/38_cen_sf"/>
</dbReference>
<dbReference type="SMART" id="SM00872">
    <property type="entry name" value="Alpha-mann_mid"/>
    <property type="match status" value="1"/>
</dbReference>
<dbReference type="AlphaFoldDB" id="A0A4Q9GPB8"/>
<dbReference type="SUPFAM" id="SSF74650">
    <property type="entry name" value="Galactose mutarotase-like"/>
    <property type="match status" value="1"/>
</dbReference>
<dbReference type="InterPro" id="IPR011682">
    <property type="entry name" value="Glyco_hydro_38_C"/>
</dbReference>
<dbReference type="InterPro" id="IPR011013">
    <property type="entry name" value="Gal_mutarotase_sf_dom"/>
</dbReference>
<dbReference type="Gene3D" id="2.70.98.30">
    <property type="entry name" value="Golgi alpha-mannosidase II, domain 4"/>
    <property type="match status" value="1"/>
</dbReference>
<evidence type="ECO:0000256" key="2">
    <source>
        <dbReference type="ARBA" id="ARBA00022723"/>
    </source>
</evidence>
<dbReference type="CDD" id="cd10789">
    <property type="entry name" value="GH38N_AMII_ER_cytosolic"/>
    <property type="match status" value="1"/>
</dbReference>
<dbReference type="GO" id="GO:0006013">
    <property type="term" value="P:mannose metabolic process"/>
    <property type="evidence" value="ECO:0007669"/>
    <property type="project" value="InterPro"/>
</dbReference>
<dbReference type="InterPro" id="IPR037094">
    <property type="entry name" value="Glyco_hydro_38_cen_sf"/>
</dbReference>
<dbReference type="InterPro" id="IPR015341">
    <property type="entry name" value="Glyco_hydro_38_cen"/>
</dbReference>
<dbReference type="InterPro" id="IPR027291">
    <property type="entry name" value="Glyco_hydro_38_N_sf"/>
</dbReference>
<dbReference type="InterPro" id="IPR011330">
    <property type="entry name" value="Glyco_hydro/deAcase_b/a-brl"/>
</dbReference>
<dbReference type="Pfam" id="PF17677">
    <property type="entry name" value="Glyco_hydro38C2"/>
    <property type="match status" value="1"/>
</dbReference>
<dbReference type="GO" id="GO:0009313">
    <property type="term" value="P:oligosaccharide catabolic process"/>
    <property type="evidence" value="ECO:0007669"/>
    <property type="project" value="TreeGrafter"/>
</dbReference>
<dbReference type="GO" id="GO:0046872">
    <property type="term" value="F:metal ion binding"/>
    <property type="evidence" value="ECO:0007669"/>
    <property type="project" value="UniProtKB-KW"/>
</dbReference>
<dbReference type="Pfam" id="PF01074">
    <property type="entry name" value="Glyco_hydro_38N"/>
    <property type="match status" value="1"/>
</dbReference>
<name>A0A4Q9GPB8_9MICO</name>
<keyword evidence="2" id="KW-0479">Metal-binding</keyword>